<accession>A0A2T7BND9</accession>
<proteinExistence type="predicted"/>
<protein>
    <submittedName>
        <fullName evidence="1">Uncharacterized protein</fullName>
    </submittedName>
</protein>
<organism evidence="1 2">
    <name type="scientific">Chitinophaga parva</name>
    <dbReference type="NCBI Taxonomy" id="2169414"/>
    <lineage>
        <taxon>Bacteria</taxon>
        <taxon>Pseudomonadati</taxon>
        <taxon>Bacteroidota</taxon>
        <taxon>Chitinophagia</taxon>
        <taxon>Chitinophagales</taxon>
        <taxon>Chitinophagaceae</taxon>
        <taxon>Chitinophaga</taxon>
    </lineage>
</organism>
<evidence type="ECO:0000313" key="2">
    <source>
        <dbReference type="Proteomes" id="UP000244450"/>
    </source>
</evidence>
<dbReference type="Proteomes" id="UP000244450">
    <property type="component" value="Unassembled WGS sequence"/>
</dbReference>
<reference evidence="1 2" key="1">
    <citation type="submission" date="2018-04" db="EMBL/GenBank/DDBJ databases">
        <title>Chitinophaga fuyangensis sp. nov., isolated from soil in a chemical factory.</title>
        <authorList>
            <person name="Chen K."/>
        </authorList>
    </citation>
    <scope>NUCLEOTIDE SEQUENCE [LARGE SCALE GENOMIC DNA]</scope>
    <source>
        <strain evidence="1 2">LY-1</strain>
    </source>
</reference>
<name>A0A2T7BND9_9BACT</name>
<gene>
    <name evidence="1" type="ORF">DCC81_06965</name>
</gene>
<keyword evidence="2" id="KW-1185">Reference proteome</keyword>
<evidence type="ECO:0000313" key="1">
    <source>
        <dbReference type="EMBL" id="PUZ29197.1"/>
    </source>
</evidence>
<sequence>MPPLRGAAGKARYTGVSGYEKAAFPGERPFFDKKRRKWPETGNLARLEWKKKPIFALLNFFNTF</sequence>
<dbReference type="AlphaFoldDB" id="A0A2T7BND9"/>
<comment type="caution">
    <text evidence="1">The sequence shown here is derived from an EMBL/GenBank/DDBJ whole genome shotgun (WGS) entry which is preliminary data.</text>
</comment>
<dbReference type="EMBL" id="QCYK01000001">
    <property type="protein sequence ID" value="PUZ29197.1"/>
    <property type="molecule type" value="Genomic_DNA"/>
</dbReference>